<evidence type="ECO:0000313" key="1">
    <source>
        <dbReference type="EMBL" id="GGB86744.1"/>
    </source>
</evidence>
<name>A0ABQ1K955_9FLAO</name>
<gene>
    <name evidence="1" type="ORF">GCM10007424_28520</name>
</gene>
<dbReference type="Proteomes" id="UP000615760">
    <property type="component" value="Unassembled WGS sequence"/>
</dbReference>
<proteinExistence type="predicted"/>
<protein>
    <recommendedName>
        <fullName evidence="3">DUF4178 domain-containing protein</fullName>
    </recommendedName>
</protein>
<sequence length="111" mass="12868">MSRIEGSFYLKMIKGGNLLGEYTNNDIYSRSWEIANLKEAGDGPFLGKYKSQWLEVEGPYTGELVIERIEDISDTNKQYRLTWYRKNGEIAYMGEAILADGMLMGHYINYY</sequence>
<evidence type="ECO:0000313" key="2">
    <source>
        <dbReference type="Proteomes" id="UP000615760"/>
    </source>
</evidence>
<dbReference type="EMBL" id="BMJE01000010">
    <property type="protein sequence ID" value="GGB86744.1"/>
    <property type="molecule type" value="Genomic_DNA"/>
</dbReference>
<dbReference type="RefSeq" id="WP_188622001.1">
    <property type="nucleotide sequence ID" value="NZ_BMJE01000010.1"/>
</dbReference>
<evidence type="ECO:0008006" key="3">
    <source>
        <dbReference type="Google" id="ProtNLM"/>
    </source>
</evidence>
<comment type="caution">
    <text evidence="1">The sequence shown here is derived from an EMBL/GenBank/DDBJ whole genome shotgun (WGS) entry which is preliminary data.</text>
</comment>
<reference evidence="2" key="1">
    <citation type="journal article" date="2019" name="Int. J. Syst. Evol. Microbiol.">
        <title>The Global Catalogue of Microorganisms (GCM) 10K type strain sequencing project: providing services to taxonomists for standard genome sequencing and annotation.</title>
        <authorList>
            <consortium name="The Broad Institute Genomics Platform"/>
            <consortium name="The Broad Institute Genome Sequencing Center for Infectious Disease"/>
            <person name="Wu L."/>
            <person name="Ma J."/>
        </authorList>
    </citation>
    <scope>NUCLEOTIDE SEQUENCE [LARGE SCALE GENOMIC DNA]</scope>
    <source>
        <strain evidence="2">CGMCC 1.15461</strain>
    </source>
</reference>
<keyword evidence="2" id="KW-1185">Reference proteome</keyword>
<organism evidence="1 2">
    <name type="scientific">Flavobacterium suaedae</name>
    <dbReference type="NCBI Taxonomy" id="1767027"/>
    <lineage>
        <taxon>Bacteria</taxon>
        <taxon>Pseudomonadati</taxon>
        <taxon>Bacteroidota</taxon>
        <taxon>Flavobacteriia</taxon>
        <taxon>Flavobacteriales</taxon>
        <taxon>Flavobacteriaceae</taxon>
        <taxon>Flavobacterium</taxon>
    </lineage>
</organism>
<accession>A0ABQ1K955</accession>